<reference evidence="4 5" key="1">
    <citation type="submission" date="2016-10" db="EMBL/GenBank/DDBJ databases">
        <authorList>
            <person name="Cai Z."/>
        </authorList>
    </citation>
    <scope>NUCLEOTIDE SEQUENCE [LARGE SCALE GENOMIC DNA]</scope>
</reference>
<dbReference type="InterPro" id="IPR001611">
    <property type="entry name" value="Leu-rich_rpt"/>
</dbReference>
<accession>A0A383VLE3</accession>
<dbReference type="InterPro" id="IPR003591">
    <property type="entry name" value="Leu-rich_rpt_typical-subtyp"/>
</dbReference>
<sequence length="180" mass="19619">MASVADGQQEKPRVEFIKRNVGLTTVPAKVMALDGLEVLDLAQNQIEIVPKGLFQDIAQLKTLNLSHNAIKALPEEVAVLKCLEVLAISHNCLQGLPEALFTLAVLRDLNASYNQIDFISNHIGDMEGLHVLNLAGNKLRAIPSDVGWLGLKQLNISDNPDLNIPAHVLQCGFKWCPTAN</sequence>
<dbReference type="SMART" id="SM00369">
    <property type="entry name" value="LRR_TYP"/>
    <property type="match status" value="4"/>
</dbReference>
<keyword evidence="5" id="KW-1185">Reference proteome</keyword>
<keyword evidence="3" id="KW-0677">Repeat</keyword>
<dbReference type="PANTHER" id="PTHR48051">
    <property type="match status" value="1"/>
</dbReference>
<dbReference type="Proteomes" id="UP000256970">
    <property type="component" value="Unassembled WGS sequence"/>
</dbReference>
<evidence type="ECO:0000313" key="5">
    <source>
        <dbReference type="Proteomes" id="UP000256970"/>
    </source>
</evidence>
<keyword evidence="2" id="KW-0433">Leucine-rich repeat</keyword>
<dbReference type="GO" id="GO:0005930">
    <property type="term" value="C:axoneme"/>
    <property type="evidence" value="ECO:0007669"/>
    <property type="project" value="UniProtKB-SubCell"/>
</dbReference>
<dbReference type="PANTHER" id="PTHR48051:SF1">
    <property type="entry name" value="RAS SUPPRESSOR PROTEIN 1"/>
    <property type="match status" value="1"/>
</dbReference>
<gene>
    <name evidence="4" type="ORF">BQ4739_LOCUS6453</name>
</gene>
<evidence type="ECO:0000256" key="1">
    <source>
        <dbReference type="ARBA" id="ARBA00004430"/>
    </source>
</evidence>
<dbReference type="PROSITE" id="PS51450">
    <property type="entry name" value="LRR"/>
    <property type="match status" value="1"/>
</dbReference>
<dbReference type="AlphaFoldDB" id="A0A383VLE3"/>
<proteinExistence type="predicted"/>
<organism evidence="4 5">
    <name type="scientific">Tetradesmus obliquus</name>
    <name type="common">Green alga</name>
    <name type="synonym">Acutodesmus obliquus</name>
    <dbReference type="NCBI Taxonomy" id="3088"/>
    <lineage>
        <taxon>Eukaryota</taxon>
        <taxon>Viridiplantae</taxon>
        <taxon>Chlorophyta</taxon>
        <taxon>core chlorophytes</taxon>
        <taxon>Chlorophyceae</taxon>
        <taxon>CS clade</taxon>
        <taxon>Sphaeropleales</taxon>
        <taxon>Scenedesmaceae</taxon>
        <taxon>Tetradesmus</taxon>
    </lineage>
</organism>
<dbReference type="EMBL" id="FNXT01000679">
    <property type="protein sequence ID" value="SZX66001.1"/>
    <property type="molecule type" value="Genomic_DNA"/>
</dbReference>
<dbReference type="InterPro" id="IPR032675">
    <property type="entry name" value="LRR_dom_sf"/>
</dbReference>
<name>A0A383VLE3_TETOB</name>
<evidence type="ECO:0000313" key="4">
    <source>
        <dbReference type="EMBL" id="SZX66001.1"/>
    </source>
</evidence>
<dbReference type="SUPFAM" id="SSF52058">
    <property type="entry name" value="L domain-like"/>
    <property type="match status" value="1"/>
</dbReference>
<evidence type="ECO:0000256" key="3">
    <source>
        <dbReference type="ARBA" id="ARBA00022737"/>
    </source>
</evidence>
<protein>
    <submittedName>
        <fullName evidence="4">Uncharacterized protein</fullName>
    </submittedName>
</protein>
<comment type="subcellular location">
    <subcellularLocation>
        <location evidence="1">Cytoplasm</location>
        <location evidence="1">Cytoskeleton</location>
        <location evidence="1">Cilium axoneme</location>
    </subcellularLocation>
</comment>
<evidence type="ECO:0000256" key="2">
    <source>
        <dbReference type="ARBA" id="ARBA00022614"/>
    </source>
</evidence>
<dbReference type="InterPro" id="IPR050216">
    <property type="entry name" value="LRR_domain-containing"/>
</dbReference>
<dbReference type="Pfam" id="PF13855">
    <property type="entry name" value="LRR_8"/>
    <property type="match status" value="1"/>
</dbReference>
<dbReference type="Gene3D" id="3.80.10.10">
    <property type="entry name" value="Ribonuclease Inhibitor"/>
    <property type="match status" value="1"/>
</dbReference>